<comment type="subcellular location">
    <subcellularLocation>
        <location evidence="2">Secreted</location>
    </subcellularLocation>
</comment>
<dbReference type="PANTHER" id="PTHR33353">
    <property type="entry name" value="PUTATIVE (AFU_ORTHOLOGUE AFUA_1G12560)-RELATED"/>
    <property type="match status" value="1"/>
</dbReference>
<evidence type="ECO:0000256" key="4">
    <source>
        <dbReference type="ARBA" id="ARBA00022729"/>
    </source>
</evidence>
<evidence type="ECO:0000256" key="10">
    <source>
        <dbReference type="ARBA" id="ARBA00045077"/>
    </source>
</evidence>
<dbReference type="Proteomes" id="UP000696573">
    <property type="component" value="Unassembled WGS sequence"/>
</dbReference>
<keyword evidence="3" id="KW-0964">Secreted</keyword>
<keyword evidence="4" id="KW-0732">Signal</keyword>
<evidence type="ECO:0000256" key="11">
    <source>
        <dbReference type="ARBA" id="ARBA00047174"/>
    </source>
</evidence>
<dbReference type="Pfam" id="PF03443">
    <property type="entry name" value="AA9"/>
    <property type="match status" value="1"/>
</dbReference>
<dbReference type="InterPro" id="IPR049892">
    <property type="entry name" value="AA9"/>
</dbReference>
<dbReference type="EMBL" id="CABFNQ020000702">
    <property type="protein sequence ID" value="CAH0025106.1"/>
    <property type="molecule type" value="Genomic_DNA"/>
</dbReference>
<accession>A0A9N9YNN6</accession>
<dbReference type="EC" id="1.14.99.56" evidence="11"/>
<feature type="compositionally biased region" description="Polar residues" evidence="12">
    <location>
        <begin position="266"/>
        <end position="284"/>
    </location>
</feature>
<keyword evidence="15" id="KW-1185">Reference proteome</keyword>
<comment type="similarity">
    <text evidence="9">Belongs to the polysaccharide monooxygenase AA9 family.</text>
</comment>
<comment type="caution">
    <text evidence="14">The sequence shown here is derived from an EMBL/GenBank/DDBJ whole genome shotgun (WGS) entry which is preliminary data.</text>
</comment>
<sequence>MRVNISTVGALITSATPAVYAHYFFDILVIDGVESKPIEYVRENTRGIKYMPTKFINTFDSLTPLSTDFRCNLGAGSGSATNVAKVAPGTPLAFKLAVGATMQHPGPAFVYMSKAPGDVKEYAGDGDWFKIHQEGICNDGPVTTTAWCTWDKDRISFQIPTDTSAGQYLVRVEHVGLHGAHAGEAEFYYACGQIEVTGNGAGVPGPLVKFPGAYQPKDASWNFGVYGTDRDFPFPEPAVWTGGDSGAGSNATQPTPATTAPVSGETPDTSATSVTEASFSSQTPIAGGNNAGKPSKCSAKKHRKRANEASLTSCKWPIPQV</sequence>
<evidence type="ECO:0000256" key="6">
    <source>
        <dbReference type="ARBA" id="ARBA00023157"/>
    </source>
</evidence>
<protein>
    <recommendedName>
        <fullName evidence="11">lytic cellulose monooxygenase (C4-dehydrogenating)</fullName>
        <ecNumber evidence="11">1.14.99.56</ecNumber>
    </recommendedName>
</protein>
<dbReference type="Gene3D" id="2.70.50.70">
    <property type="match status" value="1"/>
</dbReference>
<evidence type="ECO:0000256" key="7">
    <source>
        <dbReference type="ARBA" id="ARBA00023277"/>
    </source>
</evidence>
<evidence type="ECO:0000313" key="14">
    <source>
        <dbReference type="EMBL" id="CAH0025106.1"/>
    </source>
</evidence>
<keyword evidence="7" id="KW-0119">Carbohydrate metabolism</keyword>
<evidence type="ECO:0000256" key="8">
    <source>
        <dbReference type="ARBA" id="ARBA00023326"/>
    </source>
</evidence>
<dbReference type="GO" id="GO:0030245">
    <property type="term" value="P:cellulose catabolic process"/>
    <property type="evidence" value="ECO:0007669"/>
    <property type="project" value="UniProtKB-KW"/>
</dbReference>
<keyword evidence="8" id="KW-0624">Polysaccharide degradation</keyword>
<evidence type="ECO:0000256" key="2">
    <source>
        <dbReference type="ARBA" id="ARBA00004613"/>
    </source>
</evidence>
<evidence type="ECO:0000256" key="9">
    <source>
        <dbReference type="ARBA" id="ARBA00044502"/>
    </source>
</evidence>
<reference evidence="14" key="1">
    <citation type="submission" date="2021-10" db="EMBL/GenBank/DDBJ databases">
        <authorList>
            <person name="Piombo E."/>
        </authorList>
    </citation>
    <scope>NUCLEOTIDE SEQUENCE</scope>
</reference>
<evidence type="ECO:0000259" key="13">
    <source>
        <dbReference type="Pfam" id="PF03443"/>
    </source>
</evidence>
<dbReference type="GO" id="GO:0005576">
    <property type="term" value="C:extracellular region"/>
    <property type="evidence" value="ECO:0007669"/>
    <property type="project" value="UniProtKB-SubCell"/>
</dbReference>
<dbReference type="OrthoDB" id="3496539at2759"/>
<feature type="compositionally biased region" description="Low complexity" evidence="12">
    <location>
        <begin position="251"/>
        <end position="261"/>
    </location>
</feature>
<name>A0A9N9YNN6_9HYPO</name>
<comment type="cofactor">
    <cofactor evidence="1">
        <name>Cu(2+)</name>
        <dbReference type="ChEBI" id="CHEBI:29036"/>
    </cofactor>
</comment>
<evidence type="ECO:0000256" key="12">
    <source>
        <dbReference type="SAM" id="MobiDB-lite"/>
    </source>
</evidence>
<organism evidence="14 15">
    <name type="scientific">Clonostachys rhizophaga</name>
    <dbReference type="NCBI Taxonomy" id="160324"/>
    <lineage>
        <taxon>Eukaryota</taxon>
        <taxon>Fungi</taxon>
        <taxon>Dikarya</taxon>
        <taxon>Ascomycota</taxon>
        <taxon>Pezizomycotina</taxon>
        <taxon>Sordariomycetes</taxon>
        <taxon>Hypocreomycetidae</taxon>
        <taxon>Hypocreales</taxon>
        <taxon>Bionectriaceae</taxon>
        <taxon>Clonostachys</taxon>
    </lineage>
</organism>
<comment type="catalytic activity">
    <reaction evidence="10">
        <text>[(1-&gt;4)-beta-D-glucosyl]n+m + reduced acceptor + O2 = 4-dehydro-beta-D-glucosyl-[(1-&gt;4)-beta-D-glucosyl]n-1 + [(1-&gt;4)-beta-D-glucosyl]m + acceptor + H2O.</text>
        <dbReference type="EC" id="1.14.99.56"/>
    </reaction>
</comment>
<feature type="domain" description="Auxiliary Activity family 9 catalytic" evidence="13">
    <location>
        <begin position="22"/>
        <end position="227"/>
    </location>
</feature>
<feature type="region of interest" description="Disordered" evidence="12">
    <location>
        <begin position="235"/>
        <end position="321"/>
    </location>
</feature>
<keyword evidence="6" id="KW-1015">Disulfide bond</keyword>
<dbReference type="AlphaFoldDB" id="A0A9N9YNN6"/>
<evidence type="ECO:0000256" key="5">
    <source>
        <dbReference type="ARBA" id="ARBA00023001"/>
    </source>
</evidence>
<dbReference type="InterPro" id="IPR005103">
    <property type="entry name" value="AA9_LPMO"/>
</dbReference>
<keyword evidence="5" id="KW-0136">Cellulose degradation</keyword>
<evidence type="ECO:0000256" key="1">
    <source>
        <dbReference type="ARBA" id="ARBA00001973"/>
    </source>
</evidence>
<evidence type="ECO:0000256" key="3">
    <source>
        <dbReference type="ARBA" id="ARBA00022525"/>
    </source>
</evidence>
<proteinExistence type="inferred from homology"/>
<evidence type="ECO:0000313" key="15">
    <source>
        <dbReference type="Proteomes" id="UP000696573"/>
    </source>
</evidence>
<gene>
    <name evidence="14" type="ORF">CRHIZ90672A_00005256</name>
</gene>
<dbReference type="CDD" id="cd21175">
    <property type="entry name" value="LPMO_AA9"/>
    <property type="match status" value="1"/>
</dbReference>
<dbReference type="PANTHER" id="PTHR33353:SF2">
    <property type="entry name" value="ENDO-BETA-1,4-GLUCANASE D"/>
    <property type="match status" value="1"/>
</dbReference>